<dbReference type="Proteomes" id="UP000595663">
    <property type="component" value="Chromosome"/>
</dbReference>
<name>A0A7R6PGN8_9GAMM</name>
<reference evidence="1 2" key="1">
    <citation type="journal article" date="2008" name="Int. J. Syst. Evol. Microbiol.">
        <title>Amphritea japonica sp. nov. and Amphritea balenae sp. nov., isolated from the sediment adjacent to sperm whale carcasses off Kagoshima, Japan.</title>
        <authorList>
            <person name="Miyazaki M."/>
            <person name="Nogi Y."/>
            <person name="Fujiwara Y."/>
            <person name="Kawato M."/>
            <person name="Nagahama T."/>
            <person name="Kubokawa K."/>
            <person name="Horikoshi K."/>
        </authorList>
    </citation>
    <scope>NUCLEOTIDE SEQUENCE [LARGE SCALE GENOMIC DNA]</scope>
    <source>
        <strain evidence="1 2">ATCC BAA-1530</strain>
    </source>
</reference>
<accession>A0A7R6PGN8</accession>
<keyword evidence="2" id="KW-1185">Reference proteome</keyword>
<dbReference type="RefSeq" id="WP_019621751.1">
    <property type="nucleotide sequence ID" value="NZ_AP014545.1"/>
</dbReference>
<proteinExistence type="predicted"/>
<sequence>MSYTLPLPAEKKLLVTYRVESGCLGPEGECYVPAFCDFAQGKIQSFNSDFIAWNIISREDKQQPEIQYNLASKRVNSSQATRYFALFGQSLEQFEADLAEKLAELIDEFMGH</sequence>
<dbReference type="EMBL" id="AP014545">
    <property type="protein sequence ID" value="BBB26142.1"/>
    <property type="molecule type" value="Genomic_DNA"/>
</dbReference>
<gene>
    <name evidence="1" type="ORF">AMJAP_1547</name>
</gene>
<evidence type="ECO:0000313" key="1">
    <source>
        <dbReference type="EMBL" id="BBB26142.1"/>
    </source>
</evidence>
<organism evidence="1 2">
    <name type="scientific">Amphritea japonica ATCC BAA-1530</name>
    <dbReference type="NCBI Taxonomy" id="1278309"/>
    <lineage>
        <taxon>Bacteria</taxon>
        <taxon>Pseudomonadati</taxon>
        <taxon>Pseudomonadota</taxon>
        <taxon>Gammaproteobacteria</taxon>
        <taxon>Oceanospirillales</taxon>
        <taxon>Oceanospirillaceae</taxon>
        <taxon>Amphritea</taxon>
    </lineage>
</organism>
<dbReference type="AlphaFoldDB" id="A0A7R6PGN8"/>
<protein>
    <submittedName>
        <fullName evidence="1">Uncharacterized protein</fullName>
    </submittedName>
</protein>
<dbReference type="OrthoDB" id="5768421at2"/>
<evidence type="ECO:0000313" key="2">
    <source>
        <dbReference type="Proteomes" id="UP000595663"/>
    </source>
</evidence>
<dbReference type="KEGG" id="ajp:AMJAP_1547"/>